<keyword evidence="11" id="KW-1185">Reference proteome</keyword>
<dbReference type="Gene3D" id="3.10.250.10">
    <property type="entry name" value="SRCR-like domain"/>
    <property type="match status" value="1"/>
</dbReference>
<feature type="region of interest" description="Disordered" evidence="6">
    <location>
        <begin position="489"/>
        <end position="508"/>
    </location>
</feature>
<dbReference type="PROSITE" id="PS50287">
    <property type="entry name" value="SRCR_2"/>
    <property type="match status" value="1"/>
</dbReference>
<dbReference type="InterPro" id="IPR036055">
    <property type="entry name" value="LDL_receptor-like_sf"/>
</dbReference>
<evidence type="ECO:0000256" key="7">
    <source>
        <dbReference type="SAM" id="Phobius"/>
    </source>
</evidence>
<evidence type="ECO:0000259" key="8">
    <source>
        <dbReference type="PROSITE" id="PS50240"/>
    </source>
</evidence>
<evidence type="ECO:0000256" key="4">
    <source>
        <dbReference type="ARBA" id="ARBA00023157"/>
    </source>
</evidence>
<evidence type="ECO:0000259" key="9">
    <source>
        <dbReference type="PROSITE" id="PS50287"/>
    </source>
</evidence>
<dbReference type="InterPro" id="IPR043504">
    <property type="entry name" value="Peptidase_S1_PA_chymotrypsin"/>
</dbReference>
<keyword evidence="7" id="KW-0472">Membrane</keyword>
<evidence type="ECO:0000256" key="1">
    <source>
        <dbReference type="ARBA" id="ARBA00022670"/>
    </source>
</evidence>
<dbReference type="Pfam" id="PF00089">
    <property type="entry name" value="Trypsin"/>
    <property type="match status" value="1"/>
</dbReference>
<keyword evidence="7" id="KW-1133">Transmembrane helix</keyword>
<evidence type="ECO:0000256" key="2">
    <source>
        <dbReference type="ARBA" id="ARBA00022801"/>
    </source>
</evidence>
<sequence>MDPASERLNGEEPGTRHKASGAQHSWKRIGIPILVTVLVLACLAAVGLLVKVYLEHHYFICKQPLKLVPLAQVCNGEADCLHGEDETSCPQQVPEGPQAAARLSKDRSILQVLNRNTGAWSCVCSDYFSPALAKAACEEMGYSSTPTFHAVDAGAGQPLPPRELVLSNGRLQLPEPGRKCLSGSVVSLLCSSCGESVRTPRVLGGRPAAIEAWPWQVSLRYRGEHICGGSIIDPLWILTAAHCFRNNPIIPSWRVKAGSDVLSGPANLAVEKVFLAEGTPTSPNNNDIALVKLQIPLHISDSTKPICLPYFDEELEPDTPLWVIGWGYTQQNGKLSEALQQAEVRLISMQSCNLQAYHGKVTQKMLCAGLLEGGVDTCQVRGSTGCPTTLGVPAPELGQVVLWNGPVEGMRARRDAHSQRWSLAGGQRRASAVCKQALAGGGHRQLGLRLRHPQHTRCLHQRPSVPRLDLRRPQVGALRPARTSVLCQRPDEEAKGGSGSGHSLGMHPAGAPFQREINLLPCADPAVSGSTLLFAHYCFTEINDVCALVYRL</sequence>
<keyword evidence="3" id="KW-0720">Serine protease</keyword>
<dbReference type="PANTHER" id="PTHR24252:SF17">
    <property type="entry name" value="SUPPRESSOR OF TUMORIGENICITY 14 PROTEIN HOMOLOG-RELATED"/>
    <property type="match status" value="1"/>
</dbReference>
<proteinExistence type="predicted"/>
<dbReference type="PANTHER" id="PTHR24252">
    <property type="entry name" value="ACROSIN-RELATED"/>
    <property type="match status" value="1"/>
</dbReference>
<evidence type="ECO:0000313" key="11">
    <source>
        <dbReference type="Proteomes" id="UP000000539"/>
    </source>
</evidence>
<feature type="domain" description="Peptidase S1" evidence="8">
    <location>
        <begin position="202"/>
        <end position="421"/>
    </location>
</feature>
<evidence type="ECO:0000256" key="6">
    <source>
        <dbReference type="SAM" id="MobiDB-lite"/>
    </source>
</evidence>
<dbReference type="SMART" id="SM00202">
    <property type="entry name" value="SR"/>
    <property type="match status" value="1"/>
</dbReference>
<dbReference type="GO" id="GO:0006508">
    <property type="term" value="P:proteolysis"/>
    <property type="evidence" value="ECO:0007669"/>
    <property type="project" value="UniProtKB-KW"/>
</dbReference>
<reference evidence="10" key="3">
    <citation type="submission" date="2025-09" db="UniProtKB">
        <authorList>
            <consortium name="Ensembl"/>
        </authorList>
    </citation>
    <scope>IDENTIFICATION</scope>
    <source>
        <strain evidence="10">broiler</strain>
    </source>
</reference>
<keyword evidence="4" id="KW-1015">Disulfide bond</keyword>
<dbReference type="Proteomes" id="UP000000539">
    <property type="component" value="Chromosome 24"/>
</dbReference>
<dbReference type="InterPro" id="IPR001190">
    <property type="entry name" value="SRCR"/>
</dbReference>
<dbReference type="CDD" id="cd00190">
    <property type="entry name" value="Tryp_SPc"/>
    <property type="match status" value="1"/>
</dbReference>
<dbReference type="SUPFAM" id="SSF56487">
    <property type="entry name" value="SRCR-like"/>
    <property type="match status" value="1"/>
</dbReference>
<protein>
    <submittedName>
        <fullName evidence="10">Transmembrane serine protease 4</fullName>
    </submittedName>
</protein>
<dbReference type="SMART" id="SM00020">
    <property type="entry name" value="Tryp_SPc"/>
    <property type="match status" value="1"/>
</dbReference>
<dbReference type="InterPro" id="IPR018114">
    <property type="entry name" value="TRYPSIN_HIS"/>
</dbReference>
<dbReference type="FunFam" id="2.40.10.10:FF:000068">
    <property type="entry name" value="transmembrane protease serine 2"/>
    <property type="match status" value="1"/>
</dbReference>
<dbReference type="InterPro" id="IPR001314">
    <property type="entry name" value="Peptidase_S1A"/>
</dbReference>
<comment type="caution">
    <text evidence="5">Lacks conserved residue(s) required for the propagation of feature annotation.</text>
</comment>
<accession>A0A8V0ZX70</accession>
<dbReference type="Pfam" id="PF15494">
    <property type="entry name" value="SRCR_2"/>
    <property type="match status" value="1"/>
</dbReference>
<evidence type="ECO:0000256" key="5">
    <source>
        <dbReference type="PROSITE-ProRule" id="PRU00196"/>
    </source>
</evidence>
<dbReference type="InterPro" id="IPR001254">
    <property type="entry name" value="Trypsin_dom"/>
</dbReference>
<organism evidence="10 11">
    <name type="scientific">Gallus gallus</name>
    <name type="common">Chicken</name>
    <dbReference type="NCBI Taxonomy" id="9031"/>
    <lineage>
        <taxon>Eukaryota</taxon>
        <taxon>Metazoa</taxon>
        <taxon>Chordata</taxon>
        <taxon>Craniata</taxon>
        <taxon>Vertebrata</taxon>
        <taxon>Euteleostomi</taxon>
        <taxon>Archelosauria</taxon>
        <taxon>Archosauria</taxon>
        <taxon>Dinosauria</taxon>
        <taxon>Saurischia</taxon>
        <taxon>Theropoda</taxon>
        <taxon>Coelurosauria</taxon>
        <taxon>Aves</taxon>
        <taxon>Neognathae</taxon>
        <taxon>Galloanserae</taxon>
        <taxon>Galliformes</taxon>
        <taxon>Phasianidae</taxon>
        <taxon>Phasianinae</taxon>
        <taxon>Gallus</taxon>
    </lineage>
</organism>
<dbReference type="PROSITE" id="PS50240">
    <property type="entry name" value="TRYPSIN_DOM"/>
    <property type="match status" value="1"/>
</dbReference>
<dbReference type="AlphaFoldDB" id="A0A8V0ZX70"/>
<dbReference type="GeneTree" id="ENSGT00940000155207"/>
<keyword evidence="2" id="KW-0378">Hydrolase</keyword>
<keyword evidence="7" id="KW-0812">Transmembrane</keyword>
<keyword evidence="1" id="KW-0645">Protease</keyword>
<feature type="compositionally biased region" description="Basic and acidic residues" evidence="6">
    <location>
        <begin position="1"/>
        <end position="15"/>
    </location>
</feature>
<feature type="region of interest" description="Disordered" evidence="6">
    <location>
        <begin position="1"/>
        <end position="21"/>
    </location>
</feature>
<dbReference type="GO" id="GO:0004252">
    <property type="term" value="F:serine-type endopeptidase activity"/>
    <property type="evidence" value="ECO:0007669"/>
    <property type="project" value="InterPro"/>
</dbReference>
<feature type="domain" description="SRCR" evidence="9">
    <location>
        <begin position="91"/>
        <end position="144"/>
    </location>
</feature>
<dbReference type="CDD" id="cd00112">
    <property type="entry name" value="LDLa"/>
    <property type="match status" value="1"/>
</dbReference>
<dbReference type="FunCoup" id="A0A8V0ZX70">
    <property type="interactions" value="1"/>
</dbReference>
<feature type="transmembrane region" description="Helical" evidence="7">
    <location>
        <begin position="33"/>
        <end position="54"/>
    </location>
</feature>
<reference evidence="10" key="1">
    <citation type="submission" date="2020-11" db="EMBL/GenBank/DDBJ databases">
        <title>Gallus gallus (Chicken) genome, bGalGal1, GRCg7b, maternal haplotype autosomes + Z &amp; W.</title>
        <authorList>
            <person name="Warren W."/>
            <person name="Formenti G."/>
            <person name="Fedrigo O."/>
            <person name="Haase B."/>
            <person name="Mountcastle J."/>
            <person name="Balacco J."/>
            <person name="Tracey A."/>
            <person name="Schneider V."/>
            <person name="Okimoto R."/>
            <person name="Cheng H."/>
            <person name="Hawken R."/>
            <person name="Howe K."/>
            <person name="Jarvis E.D."/>
        </authorList>
    </citation>
    <scope>NUCLEOTIDE SEQUENCE [LARGE SCALE GENOMIC DNA]</scope>
    <source>
        <strain evidence="10">Broiler</strain>
    </source>
</reference>
<dbReference type="InterPro" id="IPR036772">
    <property type="entry name" value="SRCR-like_dom_sf"/>
</dbReference>
<reference evidence="10" key="2">
    <citation type="submission" date="2025-08" db="UniProtKB">
        <authorList>
            <consortium name="Ensembl"/>
        </authorList>
    </citation>
    <scope>IDENTIFICATION</scope>
    <source>
        <strain evidence="10">broiler</strain>
    </source>
</reference>
<dbReference type="Ensembl" id="ENSGALT00010057545.1">
    <property type="protein sequence ID" value="ENSGALP00010034959.1"/>
    <property type="gene ID" value="ENSGALG00010023631.1"/>
</dbReference>
<dbReference type="OrthoDB" id="6380398at2759"/>
<dbReference type="GO" id="GO:0016020">
    <property type="term" value="C:membrane"/>
    <property type="evidence" value="ECO:0007669"/>
    <property type="project" value="InterPro"/>
</dbReference>
<gene>
    <name evidence="10" type="primary">TMPRSS4</name>
</gene>
<evidence type="ECO:0000256" key="3">
    <source>
        <dbReference type="ARBA" id="ARBA00022825"/>
    </source>
</evidence>
<dbReference type="InterPro" id="IPR002172">
    <property type="entry name" value="LDrepeatLR_classA_rpt"/>
</dbReference>
<name>A0A8V0ZX70_CHICK</name>
<dbReference type="SUPFAM" id="SSF50494">
    <property type="entry name" value="Trypsin-like serine proteases"/>
    <property type="match status" value="1"/>
</dbReference>
<dbReference type="Gene3D" id="2.40.10.10">
    <property type="entry name" value="Trypsin-like serine proteases"/>
    <property type="match status" value="2"/>
</dbReference>
<dbReference type="InterPro" id="IPR009003">
    <property type="entry name" value="Peptidase_S1_PA"/>
</dbReference>
<dbReference type="PROSITE" id="PS00134">
    <property type="entry name" value="TRYPSIN_HIS"/>
    <property type="match status" value="1"/>
</dbReference>
<evidence type="ECO:0000313" key="10">
    <source>
        <dbReference type="Ensembl" id="ENSGALP00010034959.1"/>
    </source>
</evidence>
<dbReference type="PRINTS" id="PR00722">
    <property type="entry name" value="CHYMOTRYPSIN"/>
</dbReference>
<dbReference type="Gene3D" id="4.10.400.10">
    <property type="entry name" value="Low-density Lipoprotein Receptor"/>
    <property type="match status" value="1"/>
</dbReference>
<dbReference type="SUPFAM" id="SSF57424">
    <property type="entry name" value="LDL receptor-like module"/>
    <property type="match status" value="1"/>
</dbReference>